<evidence type="ECO:0000313" key="2">
    <source>
        <dbReference type="EMBL" id="TNY31662.1"/>
    </source>
</evidence>
<dbReference type="OrthoDB" id="7872079at2"/>
<name>A0A5C5GCG9_9RHOB</name>
<keyword evidence="3" id="KW-1185">Reference proteome</keyword>
<feature type="compositionally biased region" description="Basic and acidic residues" evidence="1">
    <location>
        <begin position="100"/>
        <end position="136"/>
    </location>
</feature>
<feature type="region of interest" description="Disordered" evidence="1">
    <location>
        <begin position="1"/>
        <end position="33"/>
    </location>
</feature>
<dbReference type="RefSeq" id="WP_140196842.1">
    <property type="nucleotide sequence ID" value="NZ_CP065915.1"/>
</dbReference>
<feature type="region of interest" description="Disordered" evidence="1">
    <location>
        <begin position="100"/>
        <end position="147"/>
    </location>
</feature>
<gene>
    <name evidence="2" type="ORF">FHY64_16795</name>
</gene>
<comment type="caution">
    <text evidence="2">The sequence shown here is derived from an EMBL/GenBank/DDBJ whole genome shotgun (WGS) entry which is preliminary data.</text>
</comment>
<evidence type="ECO:0000256" key="1">
    <source>
        <dbReference type="SAM" id="MobiDB-lite"/>
    </source>
</evidence>
<proteinExistence type="predicted"/>
<accession>A0A5C5GCG9</accession>
<protein>
    <submittedName>
        <fullName evidence="2">Uncharacterized protein</fullName>
    </submittedName>
</protein>
<dbReference type="AlphaFoldDB" id="A0A5C5GCG9"/>
<evidence type="ECO:0000313" key="3">
    <source>
        <dbReference type="Proteomes" id="UP000314011"/>
    </source>
</evidence>
<dbReference type="Proteomes" id="UP000314011">
    <property type="component" value="Unassembled WGS sequence"/>
</dbReference>
<reference evidence="2 3" key="1">
    <citation type="submission" date="2019-06" db="EMBL/GenBank/DDBJ databases">
        <title>Genome of new Rhodobacteraceae sp. SM1903.</title>
        <authorList>
            <person name="Ren X."/>
        </authorList>
    </citation>
    <scope>NUCLEOTIDE SEQUENCE [LARGE SCALE GENOMIC DNA]</scope>
    <source>
        <strain evidence="2 3">SM1903</strain>
    </source>
</reference>
<dbReference type="EMBL" id="VFFF01000002">
    <property type="protein sequence ID" value="TNY31662.1"/>
    <property type="molecule type" value="Genomic_DNA"/>
</dbReference>
<organism evidence="2 3">
    <name type="scientific">Pelagovum pacificum</name>
    <dbReference type="NCBI Taxonomy" id="2588711"/>
    <lineage>
        <taxon>Bacteria</taxon>
        <taxon>Pseudomonadati</taxon>
        <taxon>Pseudomonadota</taxon>
        <taxon>Alphaproteobacteria</taxon>
        <taxon>Rhodobacterales</taxon>
        <taxon>Paracoccaceae</taxon>
        <taxon>Pelagovum</taxon>
    </lineage>
</organism>
<sequence length="147" mass="16345">MTIFLNPDLAASKSSRKKRQQAEVAPDTPATERALATLRRSLNKQVKKADNEERLRAKAIADTMPEFIAAMDEEVLTPFFFSLERLATAANRRRIASHPLRPEAVDEMHGDEDAKEERIAEEERKAAEAAERDAKTAKATPQDASAS</sequence>